<organism evidence="3 4">
    <name type="scientific">Neodiprion lecontei</name>
    <name type="common">Redheaded pine sawfly</name>
    <dbReference type="NCBI Taxonomy" id="441921"/>
    <lineage>
        <taxon>Eukaryota</taxon>
        <taxon>Metazoa</taxon>
        <taxon>Ecdysozoa</taxon>
        <taxon>Arthropoda</taxon>
        <taxon>Hexapoda</taxon>
        <taxon>Insecta</taxon>
        <taxon>Pterygota</taxon>
        <taxon>Neoptera</taxon>
        <taxon>Endopterygota</taxon>
        <taxon>Hymenoptera</taxon>
        <taxon>Tenthredinoidea</taxon>
        <taxon>Diprionidae</taxon>
        <taxon>Diprioninae</taxon>
        <taxon>Neodiprion</taxon>
    </lineage>
</organism>
<dbReference type="InterPro" id="IPR014756">
    <property type="entry name" value="Ig_E-set"/>
</dbReference>
<evidence type="ECO:0000313" key="3">
    <source>
        <dbReference type="Proteomes" id="UP000829291"/>
    </source>
</evidence>
<dbReference type="PANTHER" id="PTHR24169">
    <property type="entry name" value="NUCLEAR FACTOR NF-KAPPA-B PROTEIN"/>
    <property type="match status" value="1"/>
</dbReference>
<dbReference type="InterPro" id="IPR013783">
    <property type="entry name" value="Ig-like_fold"/>
</dbReference>
<dbReference type="PROSITE" id="PS50254">
    <property type="entry name" value="REL_2"/>
    <property type="match status" value="1"/>
</dbReference>
<dbReference type="RefSeq" id="XP_046590901.1">
    <property type="nucleotide sequence ID" value="XM_046734945.1"/>
</dbReference>
<dbReference type="InterPro" id="IPR037059">
    <property type="entry name" value="RHD_DNA_bind_dom_sf"/>
</dbReference>
<keyword evidence="3" id="KW-1185">Reference proteome</keyword>
<dbReference type="Gene3D" id="2.60.40.340">
    <property type="entry name" value="Rel homology domain (RHD), DNA-binding domain"/>
    <property type="match status" value="1"/>
</dbReference>
<dbReference type="PANTHER" id="PTHR24169:SF25">
    <property type="entry name" value="DORSAL-RELATED IMMUNITY FACTOR DIF-RELATED"/>
    <property type="match status" value="1"/>
</dbReference>
<gene>
    <name evidence="4" type="primary">LOC107224271</name>
</gene>
<evidence type="ECO:0000256" key="1">
    <source>
        <dbReference type="SAM" id="MobiDB-lite"/>
    </source>
</evidence>
<dbReference type="PROSITE" id="PS01204">
    <property type="entry name" value="REL_1"/>
    <property type="match status" value="1"/>
</dbReference>
<feature type="domain" description="RHD" evidence="2">
    <location>
        <begin position="60"/>
        <end position="239"/>
    </location>
</feature>
<dbReference type="Pfam" id="PF16179">
    <property type="entry name" value="RHD_dimer"/>
    <property type="match status" value="1"/>
</dbReference>
<evidence type="ECO:0000313" key="4">
    <source>
        <dbReference type="RefSeq" id="XP_046590901.1"/>
    </source>
</evidence>
<dbReference type="InterPro" id="IPR011539">
    <property type="entry name" value="RHD_DNA_bind_dom"/>
</dbReference>
<dbReference type="Pfam" id="PF00554">
    <property type="entry name" value="RHD_DNA_bind"/>
    <property type="match status" value="1"/>
</dbReference>
<accession>A0ABM3FSA5</accession>
<dbReference type="SMART" id="SM00429">
    <property type="entry name" value="IPT"/>
    <property type="match status" value="1"/>
</dbReference>
<sequence>MEQTHGVSDGNINISDVIEVIQTDPGFVDCQGEEQSTFMMYSGGGVENVGMGSAGSGGNRRQPYVNIIEQPASKALRFRYECEGRSAGSIPGVNSTPENKTFPKIQVENHTGRAIVVVSCVTKDPPYRPHPHNLVGKESCDKGICTLQIPPESMTVTFSNLGIQCVKKKDIEEALKVREEIRVDPFRTGFSHRTQPTGIDLNAVRLCFQVFLESTKKGKFSVALQPVVSDPIYDKKAMSDLVICKLSDCCCTVAGGKEIILLCEKVAKEDIKVRFFEERDGQVLWEGFADFQPMNVHKQVAITFRTPRYRTLEVDHPVKVFIQLLRPTDGATSEPLAFEFLPLDSDGAVQYQAVGCGLNKIKIEPADHGLSPFPVESGTSKHPYPKDDRTPLLQPSTSMLTYRQPISPGRTPSPMIYPQTTGATGYNIQLPHIHQQLQQQPYGEPPMFQQLYMHHPQDKVDQMNTEHPGSNFPQPGISGIQNPVENIREGMEASNISNMDSQQSAPPVWSELPDLDNLFSVNLAQNLSSNLPLPHNWDSQVANERMVETETATYNDGNENSVMNSFERLTTATTMQGIRQLNEIFNPTRDNNG</sequence>
<reference evidence="4" key="1">
    <citation type="submission" date="2025-08" db="UniProtKB">
        <authorList>
            <consortium name="RefSeq"/>
        </authorList>
    </citation>
    <scope>IDENTIFICATION</scope>
    <source>
        <tissue evidence="4">Thorax and Abdomen</tissue>
    </source>
</reference>
<dbReference type="Gene3D" id="2.60.40.10">
    <property type="entry name" value="Immunoglobulins"/>
    <property type="match status" value="1"/>
</dbReference>
<protein>
    <submittedName>
        <fullName evidence="4">Proto-oncogene c-Rel isoform X3</fullName>
    </submittedName>
</protein>
<dbReference type="InterPro" id="IPR030492">
    <property type="entry name" value="RHD_CS"/>
</dbReference>
<dbReference type="SUPFAM" id="SSF49417">
    <property type="entry name" value="p53-like transcription factors"/>
    <property type="match status" value="1"/>
</dbReference>
<dbReference type="InterPro" id="IPR008967">
    <property type="entry name" value="p53-like_TF_DNA-bd_sf"/>
</dbReference>
<dbReference type="InterPro" id="IPR032397">
    <property type="entry name" value="RHD_dimer"/>
</dbReference>
<dbReference type="Proteomes" id="UP000829291">
    <property type="component" value="Chromosome 3"/>
</dbReference>
<dbReference type="InterPro" id="IPR000451">
    <property type="entry name" value="NFkB/Dor"/>
</dbReference>
<dbReference type="InterPro" id="IPR002909">
    <property type="entry name" value="IPT_dom"/>
</dbReference>
<dbReference type="PRINTS" id="PR00057">
    <property type="entry name" value="NFKBTNSCPFCT"/>
</dbReference>
<proteinExistence type="predicted"/>
<feature type="region of interest" description="Disordered" evidence="1">
    <location>
        <begin position="371"/>
        <end position="394"/>
    </location>
</feature>
<evidence type="ECO:0000259" key="2">
    <source>
        <dbReference type="PROSITE" id="PS50254"/>
    </source>
</evidence>
<dbReference type="SUPFAM" id="SSF81296">
    <property type="entry name" value="E set domains"/>
    <property type="match status" value="1"/>
</dbReference>
<dbReference type="GeneID" id="107224271"/>
<dbReference type="CDD" id="cd01177">
    <property type="entry name" value="IPT_NFkappaB"/>
    <property type="match status" value="1"/>
</dbReference>
<name>A0ABM3FSA5_NEOLC</name>
<dbReference type="InterPro" id="IPR033926">
    <property type="entry name" value="IPT_NFkappaB"/>
</dbReference>